<reference evidence="3 4" key="1">
    <citation type="journal article" date="2013" name="PLoS ONE">
        <title>Enrichment and Genome Sequence of the Group I.1a Ammonia-Oxidizing Archaeon ?Ca. Nitrosotenuis uzonensis? Representing a Clade Globally.</title>
        <authorList>
            <person name="Lebedeva E.V."/>
            <person name="Hatzenpichler R."/>
            <person name="Pelletier E."/>
            <person name="Schuster N."/>
            <person name="Hauzmayer S."/>
            <person name="Bulaev A."/>
            <person name="Grigor'eva N.V."/>
            <person name="Galushko A."/>
            <person name="Schmid M."/>
            <person name="Palatinszky M."/>
            <person name="Le Paslier D."/>
            <person name="Daims H."/>
            <person name="Wagner M."/>
        </authorList>
    </citation>
    <scope>NUCLEOTIDE SEQUENCE [LARGE SCALE GENOMIC DNA]</scope>
    <source>
        <strain evidence="3 4">N4</strain>
    </source>
</reference>
<sequence length="199" mass="22847">MGKNNKEKKEANEKRESFADRQTKQKRKNTLIGIGVLIVVAAIVGYASLHFIEKSTTTQGFGKLGDDHQHASILVRIHGDKFDFSRPDFQVKNAFIHFEGQDGDTIHRHATGVPLGFLFETIKVGLSDECFVFPDRKPEHTFCTDEDYSLKFYINHKKVDSITDYVIQEDDRILISYGNQSQEEIDDQLRELDAQVIRR</sequence>
<evidence type="ECO:0000313" key="4">
    <source>
        <dbReference type="Proteomes" id="UP000018159"/>
    </source>
</evidence>
<evidence type="ECO:0000313" key="3">
    <source>
        <dbReference type="EMBL" id="CDI05679.1"/>
    </source>
</evidence>
<feature type="region of interest" description="Disordered" evidence="1">
    <location>
        <begin position="1"/>
        <end position="23"/>
    </location>
</feature>
<comment type="caution">
    <text evidence="3">The sequence shown here is derived from an EMBL/GenBank/DDBJ whole genome shotgun (WGS) entry which is preliminary data.</text>
</comment>
<dbReference type="RefSeq" id="WP_048195678.1">
    <property type="nucleotide sequence ID" value="NZ_CBTY010000008.1"/>
</dbReference>
<keyword evidence="2" id="KW-0472">Membrane</keyword>
<accession>V6ASY2</accession>
<dbReference type="STRING" id="1407055.NITUZ_30371"/>
<gene>
    <name evidence="3" type="ORF">NITUZ_30371</name>
</gene>
<proteinExistence type="predicted"/>
<dbReference type="EMBL" id="CBTY010000008">
    <property type="protein sequence ID" value="CDI05679.1"/>
    <property type="molecule type" value="Genomic_DNA"/>
</dbReference>
<feature type="transmembrane region" description="Helical" evidence="2">
    <location>
        <begin position="31"/>
        <end position="49"/>
    </location>
</feature>
<dbReference type="Proteomes" id="UP000018159">
    <property type="component" value="Unassembled WGS sequence"/>
</dbReference>
<evidence type="ECO:0008006" key="5">
    <source>
        <dbReference type="Google" id="ProtNLM"/>
    </source>
</evidence>
<evidence type="ECO:0000256" key="2">
    <source>
        <dbReference type="SAM" id="Phobius"/>
    </source>
</evidence>
<protein>
    <recommendedName>
        <fullName evidence="5">Protein-disulfide isomerase</fullName>
    </recommendedName>
</protein>
<name>V6ASY2_9ARCH</name>
<keyword evidence="2" id="KW-1133">Transmembrane helix</keyword>
<keyword evidence="4" id="KW-1185">Reference proteome</keyword>
<dbReference type="OrthoDB" id="10863at2157"/>
<evidence type="ECO:0000256" key="1">
    <source>
        <dbReference type="SAM" id="MobiDB-lite"/>
    </source>
</evidence>
<keyword evidence="2" id="KW-0812">Transmembrane</keyword>
<organism evidence="3 4">
    <name type="scientific">Candidatus Nitrosotenuis uzonensis</name>
    <dbReference type="NCBI Taxonomy" id="1407055"/>
    <lineage>
        <taxon>Archaea</taxon>
        <taxon>Nitrososphaerota</taxon>
        <taxon>Candidatus Nitrosotenuis</taxon>
    </lineage>
</organism>
<dbReference type="AlphaFoldDB" id="V6ASY2"/>